<protein>
    <submittedName>
        <fullName evidence="2">Uncharacterized protein</fullName>
    </submittedName>
</protein>
<feature type="compositionally biased region" description="Basic and acidic residues" evidence="1">
    <location>
        <begin position="131"/>
        <end position="144"/>
    </location>
</feature>
<organism evidence="2 3">
    <name type="scientific">Puccinia sorghi</name>
    <dbReference type="NCBI Taxonomy" id="27349"/>
    <lineage>
        <taxon>Eukaryota</taxon>
        <taxon>Fungi</taxon>
        <taxon>Dikarya</taxon>
        <taxon>Basidiomycota</taxon>
        <taxon>Pucciniomycotina</taxon>
        <taxon>Pucciniomycetes</taxon>
        <taxon>Pucciniales</taxon>
        <taxon>Pucciniaceae</taxon>
        <taxon>Puccinia</taxon>
    </lineage>
</organism>
<proteinExistence type="predicted"/>
<evidence type="ECO:0000256" key="1">
    <source>
        <dbReference type="SAM" id="MobiDB-lite"/>
    </source>
</evidence>
<evidence type="ECO:0000313" key="2">
    <source>
        <dbReference type="EMBL" id="KNZ56488.1"/>
    </source>
</evidence>
<sequence>MGHHHQTSPSGKRTSLIHNARSLFIKLVHSQHASSKKVDEPLQHGPRPVEDAATETLTNQLPPVYEVAMQTPSHPPENALRDALHDPPERPTCSTAASDSMMLESLYPPPRSHTCFPLPSKRPSFVLPTGRNREDTGLLDDRRSLRPSSSRQSCSTSIHNPRPSNKRSMAQKLIKASSASSLNSSRHLGNNARCSSTRRDRELIAAKKSLPILT</sequence>
<keyword evidence="3" id="KW-1185">Reference proteome</keyword>
<dbReference type="EMBL" id="LAVV01007272">
    <property type="protein sequence ID" value="KNZ56488.1"/>
    <property type="molecule type" value="Genomic_DNA"/>
</dbReference>
<feature type="compositionally biased region" description="Low complexity" evidence="1">
    <location>
        <begin position="146"/>
        <end position="157"/>
    </location>
</feature>
<feature type="compositionally biased region" description="Polar residues" evidence="1">
    <location>
        <begin position="186"/>
        <end position="195"/>
    </location>
</feature>
<dbReference type="VEuPathDB" id="FungiDB:VP01_2392g3"/>
<feature type="compositionally biased region" description="Polar residues" evidence="1">
    <location>
        <begin position="158"/>
        <end position="168"/>
    </location>
</feature>
<feature type="region of interest" description="Disordered" evidence="1">
    <location>
        <begin position="72"/>
        <end position="96"/>
    </location>
</feature>
<reference evidence="2 3" key="1">
    <citation type="submission" date="2015-08" db="EMBL/GenBank/DDBJ databases">
        <title>Next Generation Sequencing and Analysis of the Genome of Puccinia sorghi L Schw, the Causal Agent of Maize Common Rust.</title>
        <authorList>
            <person name="Rochi L."/>
            <person name="Burguener G."/>
            <person name="Darino M."/>
            <person name="Turjanski A."/>
            <person name="Kreff E."/>
            <person name="Dieguez M.J."/>
            <person name="Sacco F."/>
        </authorList>
    </citation>
    <scope>NUCLEOTIDE SEQUENCE [LARGE SCALE GENOMIC DNA]</scope>
    <source>
        <strain evidence="2 3">RO10H11247</strain>
    </source>
</reference>
<gene>
    <name evidence="2" type="ORF">VP01_2392g3</name>
</gene>
<comment type="caution">
    <text evidence="2">The sequence shown here is derived from an EMBL/GenBank/DDBJ whole genome shotgun (WGS) entry which is preliminary data.</text>
</comment>
<accession>A0A0L6V6V0</accession>
<feature type="compositionally biased region" description="Basic and acidic residues" evidence="1">
    <location>
        <begin position="79"/>
        <end position="89"/>
    </location>
</feature>
<dbReference type="AlphaFoldDB" id="A0A0L6V6V0"/>
<feature type="compositionally biased region" description="Low complexity" evidence="1">
    <location>
        <begin position="176"/>
        <end position="185"/>
    </location>
</feature>
<name>A0A0L6V6V0_9BASI</name>
<dbReference type="OrthoDB" id="2503976at2759"/>
<evidence type="ECO:0000313" key="3">
    <source>
        <dbReference type="Proteomes" id="UP000037035"/>
    </source>
</evidence>
<dbReference type="Proteomes" id="UP000037035">
    <property type="component" value="Unassembled WGS sequence"/>
</dbReference>
<feature type="region of interest" description="Disordered" evidence="1">
    <location>
        <begin position="111"/>
        <end position="200"/>
    </location>
</feature>